<dbReference type="SUPFAM" id="SSF56801">
    <property type="entry name" value="Acetyl-CoA synthetase-like"/>
    <property type="match status" value="1"/>
</dbReference>
<feature type="non-terminal residue" evidence="2">
    <location>
        <position position="236"/>
    </location>
</feature>
<dbReference type="PANTHER" id="PTHR45398">
    <property type="match status" value="1"/>
</dbReference>
<evidence type="ECO:0000313" key="3">
    <source>
        <dbReference type="Proteomes" id="UP000003465"/>
    </source>
</evidence>
<comment type="caution">
    <text evidence="2">The sequence shown here is derived from an EMBL/GenBank/DDBJ whole genome shotgun (WGS) entry which is preliminary data.</text>
</comment>
<dbReference type="GO" id="GO:0019867">
    <property type="term" value="C:outer membrane"/>
    <property type="evidence" value="ECO:0007669"/>
    <property type="project" value="InterPro"/>
</dbReference>
<dbReference type="InterPro" id="IPR045851">
    <property type="entry name" value="AMP-bd_C_sf"/>
</dbReference>
<dbReference type="InterPro" id="IPR010827">
    <property type="entry name" value="BamA/TamA_POTRA"/>
</dbReference>
<feature type="non-terminal residue" evidence="2">
    <location>
        <position position="1"/>
    </location>
</feature>
<dbReference type="Gene3D" id="3.30.300.30">
    <property type="match status" value="1"/>
</dbReference>
<organism evidence="2 3">
    <name type="scientific">Pseudomonas amygdali pv. mori str. 301020</name>
    <dbReference type="NCBI Taxonomy" id="629261"/>
    <lineage>
        <taxon>Bacteria</taxon>
        <taxon>Pseudomonadati</taxon>
        <taxon>Pseudomonadota</taxon>
        <taxon>Gammaproteobacteria</taxon>
        <taxon>Pseudomonadales</taxon>
        <taxon>Pseudomonadaceae</taxon>
        <taxon>Pseudomonas</taxon>
        <taxon>Pseudomonas amygdali</taxon>
    </lineage>
</organism>
<dbReference type="PANTHER" id="PTHR45398:SF1">
    <property type="entry name" value="ENZYME, PUTATIVE (JCVI)-RELATED"/>
    <property type="match status" value="1"/>
</dbReference>
<evidence type="ECO:0000259" key="1">
    <source>
        <dbReference type="Pfam" id="PF07244"/>
    </source>
</evidence>
<gene>
    <name evidence="2" type="ORF">PSYMO_31247</name>
</gene>
<protein>
    <submittedName>
        <fullName evidence="2">AMP-binding enzyme family protein</fullName>
    </submittedName>
</protein>
<proteinExistence type="predicted"/>
<dbReference type="Gene3D" id="3.10.20.310">
    <property type="entry name" value="membrane protein fhac"/>
    <property type="match status" value="2"/>
</dbReference>
<sequence>ADAVLIGDDGRFELLGRLDRIVKLEEKRVSLPLIEQALTTHEWVNEARLGVVQENRASLGALLVLSDAGLLALRNQGRRALTEALRQHLRPHCETIALPRRWRLLRQMPLNAQGKLAQMDVQNLLMASRPRQPQVLDQQTVDGELHLQLMVPPDLAFFSGHFTSQRLAIDPRAGLADIELVYDSGPRYSLGKVMFSGNAPFDEDLLKRMVPFKENTPYDSQLIAELTQAMQGSGYF</sequence>
<dbReference type="EMBL" id="AEAG01001488">
    <property type="protein sequence ID" value="EGH25656.1"/>
    <property type="molecule type" value="Genomic_DNA"/>
</dbReference>
<reference evidence="2 3" key="1">
    <citation type="journal article" date="2011" name="PLoS Pathog.">
        <title>Dynamic evolution of pathogenicity revealed by sequencing and comparative genomics of 19 Pseudomonas syringae isolates.</title>
        <authorList>
            <person name="Baltrus D.A."/>
            <person name="Nishimura M.T."/>
            <person name="Romanchuk A."/>
            <person name="Chang J.H."/>
            <person name="Mukhtar M.S."/>
            <person name="Cherkis K."/>
            <person name="Roach J."/>
            <person name="Grant S.R."/>
            <person name="Jones C.D."/>
            <person name="Dangl J.L."/>
        </authorList>
    </citation>
    <scope>NUCLEOTIDE SEQUENCE [LARGE SCALE GENOMIC DNA]</scope>
    <source>
        <strain evidence="2 3">301020</strain>
    </source>
</reference>
<dbReference type="Proteomes" id="UP000003465">
    <property type="component" value="Unassembled WGS sequence"/>
</dbReference>
<name>A0A656GHV7_PSEA0</name>
<feature type="domain" description="POTRA" evidence="1">
    <location>
        <begin position="188"/>
        <end position="236"/>
    </location>
</feature>
<dbReference type="Pfam" id="PF07244">
    <property type="entry name" value="POTRA"/>
    <property type="match status" value="1"/>
</dbReference>
<evidence type="ECO:0000313" key="2">
    <source>
        <dbReference type="EMBL" id="EGH25656.1"/>
    </source>
</evidence>
<accession>A0A656GHV7</accession>
<dbReference type="AlphaFoldDB" id="A0A656GHV7"/>